<dbReference type="CDD" id="cd05233">
    <property type="entry name" value="SDR_c"/>
    <property type="match status" value="1"/>
</dbReference>
<dbReference type="PRINTS" id="PR00081">
    <property type="entry name" value="GDHRDH"/>
</dbReference>
<sequence length="264" mass="28423">MATALVTGGTSGIGNAFVRELAARGDDVVVVARDTERMQALADELTAAHGVRIECITADLSVAEDITRVADWIEDPAHELDLLVNNAGFGLHAKLLDKDKLDTQRRAMDVMGFAVLQLSAAAGRAMVARGHGNIINVASTSAWIYSGNYSAIKAWCLSFTTALDIELQGTGVRATALCPGWVHTEFHQRSGASTDNLPGIVWVDPQVLVREALEDAAAGRTVSIPTQKWKAAIVVAQHFPRWGVRFLSRKLSSSRHNQKAKETA</sequence>
<evidence type="ECO:0000313" key="4">
    <source>
        <dbReference type="EMBL" id="MFD1889416.1"/>
    </source>
</evidence>
<dbReference type="Proteomes" id="UP001597326">
    <property type="component" value="Unassembled WGS sequence"/>
</dbReference>
<dbReference type="EMBL" id="JBHUFZ010000009">
    <property type="protein sequence ID" value="MFD1889416.1"/>
    <property type="molecule type" value="Genomic_DNA"/>
</dbReference>
<comment type="similarity">
    <text evidence="1 3">Belongs to the short-chain dehydrogenases/reductases (SDR) family.</text>
</comment>
<dbReference type="InterPro" id="IPR036291">
    <property type="entry name" value="NAD(P)-bd_dom_sf"/>
</dbReference>
<dbReference type="RefSeq" id="WP_343872143.1">
    <property type="nucleotide sequence ID" value="NZ_BAAAIX010000006.1"/>
</dbReference>
<comment type="caution">
    <text evidence="4">The sequence shown here is derived from an EMBL/GenBank/DDBJ whole genome shotgun (WGS) entry which is preliminary data.</text>
</comment>
<proteinExistence type="inferred from homology"/>
<keyword evidence="5" id="KW-1185">Reference proteome</keyword>
<evidence type="ECO:0000313" key="5">
    <source>
        <dbReference type="Proteomes" id="UP001597326"/>
    </source>
</evidence>
<dbReference type="PANTHER" id="PTHR44196:SF2">
    <property type="entry name" value="SHORT-CHAIN DEHYDROGENASE-RELATED"/>
    <property type="match status" value="1"/>
</dbReference>
<dbReference type="PANTHER" id="PTHR44196">
    <property type="entry name" value="DEHYDROGENASE/REDUCTASE SDR FAMILY MEMBER 7B"/>
    <property type="match status" value="1"/>
</dbReference>
<accession>A0ABW4RT41</accession>
<gene>
    <name evidence="4" type="ORF">ACFSCS_04330</name>
</gene>
<dbReference type="GO" id="GO:0016491">
    <property type="term" value="F:oxidoreductase activity"/>
    <property type="evidence" value="ECO:0007669"/>
    <property type="project" value="UniProtKB-KW"/>
</dbReference>
<name>A0ABW4RT41_9ACTN</name>
<dbReference type="SUPFAM" id="SSF51735">
    <property type="entry name" value="NAD(P)-binding Rossmann-fold domains"/>
    <property type="match status" value="1"/>
</dbReference>
<keyword evidence="2 4" id="KW-0560">Oxidoreductase</keyword>
<dbReference type="InterPro" id="IPR002347">
    <property type="entry name" value="SDR_fam"/>
</dbReference>
<dbReference type="Pfam" id="PF00106">
    <property type="entry name" value="adh_short"/>
    <property type="match status" value="1"/>
</dbReference>
<dbReference type="PRINTS" id="PR00080">
    <property type="entry name" value="SDRFAMILY"/>
</dbReference>
<reference evidence="5" key="1">
    <citation type="journal article" date="2019" name="Int. J. Syst. Evol. Microbiol.">
        <title>The Global Catalogue of Microorganisms (GCM) 10K type strain sequencing project: providing services to taxonomists for standard genome sequencing and annotation.</title>
        <authorList>
            <consortium name="The Broad Institute Genomics Platform"/>
            <consortium name="The Broad Institute Genome Sequencing Center for Infectious Disease"/>
            <person name="Wu L."/>
            <person name="Ma J."/>
        </authorList>
    </citation>
    <scope>NUCLEOTIDE SEQUENCE [LARGE SCALE GENOMIC DNA]</scope>
    <source>
        <strain evidence="5">CAIM 431</strain>
    </source>
</reference>
<evidence type="ECO:0000256" key="2">
    <source>
        <dbReference type="ARBA" id="ARBA00023002"/>
    </source>
</evidence>
<organism evidence="4 5">
    <name type="scientific">Luteococcus peritonei</name>
    <dbReference type="NCBI Taxonomy" id="88874"/>
    <lineage>
        <taxon>Bacteria</taxon>
        <taxon>Bacillati</taxon>
        <taxon>Actinomycetota</taxon>
        <taxon>Actinomycetes</taxon>
        <taxon>Propionibacteriales</taxon>
        <taxon>Propionibacteriaceae</taxon>
        <taxon>Luteococcus</taxon>
    </lineage>
</organism>
<dbReference type="PIRSF" id="PIRSF000126">
    <property type="entry name" value="11-beta-HSD1"/>
    <property type="match status" value="1"/>
</dbReference>
<evidence type="ECO:0000256" key="1">
    <source>
        <dbReference type="ARBA" id="ARBA00006484"/>
    </source>
</evidence>
<dbReference type="Gene3D" id="3.40.50.720">
    <property type="entry name" value="NAD(P)-binding Rossmann-like Domain"/>
    <property type="match status" value="1"/>
</dbReference>
<protein>
    <submittedName>
        <fullName evidence="4">SDR family NAD(P)-dependent oxidoreductase</fullName>
        <ecNumber evidence="4">1.-.-.-</ecNumber>
    </submittedName>
</protein>
<evidence type="ECO:0000256" key="3">
    <source>
        <dbReference type="RuleBase" id="RU000363"/>
    </source>
</evidence>
<dbReference type="EC" id="1.-.-.-" evidence="4"/>